<evidence type="ECO:0000313" key="1">
    <source>
        <dbReference type="EMBL" id="EKC78566.1"/>
    </source>
</evidence>
<dbReference type="AlphaFoldDB" id="K1V405"/>
<dbReference type="EMBL" id="AJWY01002219">
    <property type="protein sequence ID" value="EKC78566.1"/>
    <property type="molecule type" value="Genomic_DNA"/>
</dbReference>
<name>K1V405_9ZZZZ</name>
<proteinExistence type="predicted"/>
<accession>K1V405</accession>
<sequence>MKYFVECCGCDYRNGKTKGVNMGLGVENSVKSGRESDLSDYASDIWEILAYNRTQHKDIMSELNVQFVIADGTIQIN</sequence>
<protein>
    <submittedName>
        <fullName evidence="1">Uncharacterized protein</fullName>
    </submittedName>
</protein>
<organism evidence="1">
    <name type="scientific">human gut metagenome</name>
    <dbReference type="NCBI Taxonomy" id="408170"/>
    <lineage>
        <taxon>unclassified sequences</taxon>
        <taxon>metagenomes</taxon>
        <taxon>organismal metagenomes</taxon>
    </lineage>
</organism>
<gene>
    <name evidence="1" type="ORF">LEA_03347</name>
</gene>
<comment type="caution">
    <text evidence="1">The sequence shown here is derived from an EMBL/GenBank/DDBJ whole genome shotgun (WGS) entry which is preliminary data.</text>
</comment>
<reference evidence="1" key="1">
    <citation type="journal article" date="2013" name="Environ. Microbiol.">
        <title>Microbiota from the distal guts of lean and obese adolescents exhibit partial functional redundancy besides clear differences in community structure.</title>
        <authorList>
            <person name="Ferrer M."/>
            <person name="Ruiz A."/>
            <person name="Lanza F."/>
            <person name="Haange S.B."/>
            <person name="Oberbach A."/>
            <person name="Till H."/>
            <person name="Bargiela R."/>
            <person name="Campoy C."/>
            <person name="Segura M.T."/>
            <person name="Richter M."/>
            <person name="von Bergen M."/>
            <person name="Seifert J."/>
            <person name="Suarez A."/>
        </authorList>
    </citation>
    <scope>NUCLEOTIDE SEQUENCE</scope>
</reference>